<gene>
    <name evidence="1" type="primary">Acey_s0091.g2489</name>
    <name evidence="1" type="ORF">Y032_0091g2489</name>
</gene>
<organism evidence="1 2">
    <name type="scientific">Ancylostoma ceylanicum</name>
    <dbReference type="NCBI Taxonomy" id="53326"/>
    <lineage>
        <taxon>Eukaryota</taxon>
        <taxon>Metazoa</taxon>
        <taxon>Ecdysozoa</taxon>
        <taxon>Nematoda</taxon>
        <taxon>Chromadorea</taxon>
        <taxon>Rhabditida</taxon>
        <taxon>Rhabditina</taxon>
        <taxon>Rhabditomorpha</taxon>
        <taxon>Strongyloidea</taxon>
        <taxon>Ancylostomatidae</taxon>
        <taxon>Ancylostomatinae</taxon>
        <taxon>Ancylostoma</taxon>
    </lineage>
</organism>
<accession>A0A016TMI3</accession>
<evidence type="ECO:0000313" key="1">
    <source>
        <dbReference type="EMBL" id="EYC03906.1"/>
    </source>
</evidence>
<comment type="caution">
    <text evidence="1">The sequence shown here is derived from an EMBL/GenBank/DDBJ whole genome shotgun (WGS) entry which is preliminary data.</text>
</comment>
<dbReference type="EMBL" id="JARK01001427">
    <property type="protein sequence ID" value="EYC03906.1"/>
    <property type="molecule type" value="Genomic_DNA"/>
</dbReference>
<name>A0A016TMI3_9BILA</name>
<dbReference type="AlphaFoldDB" id="A0A016TMI3"/>
<reference evidence="2" key="1">
    <citation type="journal article" date="2015" name="Nat. Genet.">
        <title>The genome and transcriptome of the zoonotic hookworm Ancylostoma ceylanicum identify infection-specific gene families.</title>
        <authorList>
            <person name="Schwarz E.M."/>
            <person name="Hu Y."/>
            <person name="Antoshechkin I."/>
            <person name="Miller M.M."/>
            <person name="Sternberg P.W."/>
            <person name="Aroian R.V."/>
        </authorList>
    </citation>
    <scope>NUCLEOTIDE SEQUENCE</scope>
    <source>
        <strain evidence="2">HY135</strain>
    </source>
</reference>
<evidence type="ECO:0000313" key="2">
    <source>
        <dbReference type="Proteomes" id="UP000024635"/>
    </source>
</evidence>
<protein>
    <submittedName>
        <fullName evidence="1">Uncharacterized protein</fullName>
    </submittedName>
</protein>
<sequence>MRLITFPLTLVSSSMRKSHALLHVTGTALAGASSLCEHVGSWVCDCDSSFFADRSRVLALCQERVELLTSAIGQSTSTDQSHGLGTSTLPRYKAPPSCVQSEREREGMDIATRPYLVLLGKIGGFRSCRSVVRPGRGMRKSMLQVIGSRRSCRDSTAAPRRYETARAIRLYLFDKDCTMVRNSNYNL</sequence>
<keyword evidence="2" id="KW-1185">Reference proteome</keyword>
<proteinExistence type="predicted"/>
<dbReference type="Proteomes" id="UP000024635">
    <property type="component" value="Unassembled WGS sequence"/>
</dbReference>